<evidence type="ECO:0008006" key="4">
    <source>
        <dbReference type="Google" id="ProtNLM"/>
    </source>
</evidence>
<accession>A0AAW0RB28</accession>
<sequence>MSTQSEPTIETWIAAQRQSHLPPNEEQLAAFRDLFVTSSPDADGLSQIATRIAKPYIKPWDESRVDRLWVIIHSAVEELTSQNDKLVALVLALQRLPDGKGLRGVPDPFFFDLPGASMYWTEVDNCFSDYSEKDPDRGKNRKAFVNYNTFLAKLTAQSGDVNILLLQRDRGGRLMRWALERTPWDENSPTYEPPDGPWVSDDDSDEDSDEDSAEYSDGDEGDKEEEGVQEEEEDDGVEEEEEEEEDPNYKITLLDAIVPAAAQWIKYCPRQMYEMAAAGGEMSNDNHSNFDTKRGYYSLERWAYWRNRFEEISTMEMLEEGTRRIAQETMERMDAMAKELAKE</sequence>
<feature type="region of interest" description="Disordered" evidence="1">
    <location>
        <begin position="184"/>
        <end position="250"/>
    </location>
</feature>
<dbReference type="AlphaFoldDB" id="A0AAW0RB28"/>
<dbReference type="PANTHER" id="PTHR38797:SF4">
    <property type="entry name" value="NUCLEAR PORE COMPLEX PROTEIN NUP85"/>
    <property type="match status" value="1"/>
</dbReference>
<reference evidence="2 3" key="1">
    <citation type="submission" date="2023-01" db="EMBL/GenBank/DDBJ databases">
        <title>Analysis of 21 Apiospora genomes using comparative genomics revels a genus with tremendous synthesis potential of carbohydrate active enzymes and secondary metabolites.</title>
        <authorList>
            <person name="Sorensen T."/>
        </authorList>
    </citation>
    <scope>NUCLEOTIDE SEQUENCE [LARGE SCALE GENOMIC DNA]</scope>
    <source>
        <strain evidence="2 3">CBS 117206</strain>
    </source>
</reference>
<evidence type="ECO:0000313" key="2">
    <source>
        <dbReference type="EMBL" id="KAK8132105.1"/>
    </source>
</evidence>
<comment type="caution">
    <text evidence="2">The sequence shown here is derived from an EMBL/GenBank/DDBJ whole genome shotgun (WGS) entry which is preliminary data.</text>
</comment>
<evidence type="ECO:0000256" key="1">
    <source>
        <dbReference type="SAM" id="MobiDB-lite"/>
    </source>
</evidence>
<dbReference type="InterPro" id="IPR053204">
    <property type="entry name" value="Oxopyrrolidines_Biosynth-assoc"/>
</dbReference>
<gene>
    <name evidence="2" type="ORF">PG999_000278</name>
</gene>
<dbReference type="EMBL" id="JAQQWP010000001">
    <property type="protein sequence ID" value="KAK8132105.1"/>
    <property type="molecule type" value="Genomic_DNA"/>
</dbReference>
<dbReference type="PANTHER" id="PTHR38797">
    <property type="entry name" value="NUCLEAR PORE COMPLEX PROTEIN NUP85-RELATED"/>
    <property type="match status" value="1"/>
</dbReference>
<feature type="compositionally biased region" description="Acidic residues" evidence="1">
    <location>
        <begin position="200"/>
        <end position="246"/>
    </location>
</feature>
<organism evidence="2 3">
    <name type="scientific">Apiospora kogelbergensis</name>
    <dbReference type="NCBI Taxonomy" id="1337665"/>
    <lineage>
        <taxon>Eukaryota</taxon>
        <taxon>Fungi</taxon>
        <taxon>Dikarya</taxon>
        <taxon>Ascomycota</taxon>
        <taxon>Pezizomycotina</taxon>
        <taxon>Sordariomycetes</taxon>
        <taxon>Xylariomycetidae</taxon>
        <taxon>Amphisphaeriales</taxon>
        <taxon>Apiosporaceae</taxon>
        <taxon>Apiospora</taxon>
    </lineage>
</organism>
<evidence type="ECO:0000313" key="3">
    <source>
        <dbReference type="Proteomes" id="UP001392437"/>
    </source>
</evidence>
<dbReference type="Proteomes" id="UP001392437">
    <property type="component" value="Unassembled WGS sequence"/>
</dbReference>
<name>A0AAW0RB28_9PEZI</name>
<dbReference type="Pfam" id="PF12311">
    <property type="entry name" value="DUF3632"/>
    <property type="match status" value="1"/>
</dbReference>
<dbReference type="InterPro" id="IPR022085">
    <property type="entry name" value="OpdG"/>
</dbReference>
<proteinExistence type="predicted"/>
<keyword evidence="3" id="KW-1185">Reference proteome</keyword>
<protein>
    <recommendedName>
        <fullName evidence="4">DUF4240 domain-containing protein</fullName>
    </recommendedName>
</protein>